<reference evidence="3" key="2">
    <citation type="submission" date="2018-12" db="EMBL/GenBank/DDBJ databases">
        <title>Maribacter lutimaris sp. nov., isolated from marine sediment.</title>
        <authorList>
            <person name="Kim K.K."/>
        </authorList>
    </citation>
    <scope>NUCLEOTIDE SEQUENCE [LARGE SCALE GENOMIC DNA]</scope>
    <source>
        <strain evidence="3">PoM-212</strain>
    </source>
</reference>
<dbReference type="RefSeq" id="WP_125224159.1">
    <property type="nucleotide sequence ID" value="NZ_QUSX01000005.1"/>
</dbReference>
<proteinExistence type="predicted"/>
<gene>
    <name evidence="2" type="ORF">DZC72_17365</name>
</gene>
<keyword evidence="3" id="KW-1185">Reference proteome</keyword>
<organism evidence="2 3">
    <name type="scientific">Maribacter algicola</name>
    <dbReference type="NCBI Taxonomy" id="2498892"/>
    <lineage>
        <taxon>Bacteria</taxon>
        <taxon>Pseudomonadati</taxon>
        <taxon>Bacteroidota</taxon>
        <taxon>Flavobacteriia</taxon>
        <taxon>Flavobacteriales</taxon>
        <taxon>Flavobacteriaceae</taxon>
        <taxon>Maribacter</taxon>
    </lineage>
</organism>
<keyword evidence="1" id="KW-0732">Signal</keyword>
<comment type="caution">
    <text evidence="2">The sequence shown here is derived from an EMBL/GenBank/DDBJ whole genome shotgun (WGS) entry which is preliminary data.</text>
</comment>
<dbReference type="Proteomes" id="UP000286990">
    <property type="component" value="Unassembled WGS sequence"/>
</dbReference>
<dbReference type="EMBL" id="QUSX01000005">
    <property type="protein sequence ID" value="RRQ47506.1"/>
    <property type="molecule type" value="Genomic_DNA"/>
</dbReference>
<name>A0A3R8RK55_9FLAO</name>
<dbReference type="AlphaFoldDB" id="A0A3R8RK55"/>
<feature type="chain" id="PRO_5018748641" description="TonB-dependent receptor" evidence="1">
    <location>
        <begin position="20"/>
        <end position="85"/>
    </location>
</feature>
<evidence type="ECO:0000313" key="2">
    <source>
        <dbReference type="EMBL" id="RRQ47506.1"/>
    </source>
</evidence>
<evidence type="ECO:0008006" key="4">
    <source>
        <dbReference type="Google" id="ProtNLM"/>
    </source>
</evidence>
<sequence length="85" mass="9242">MKAILTLSLVLFFGGTSLAQDGKVNVKVATLQESVILIDSTVQTDTMDVIGKEGQTGIARLYRHKNSRVKSALFFTTKNDTPKLA</sequence>
<reference evidence="3" key="1">
    <citation type="submission" date="2018-08" db="EMBL/GenBank/DDBJ databases">
        <authorList>
            <person name="Khan S.A."/>
            <person name="J S.E."/>
        </authorList>
    </citation>
    <scope>NUCLEOTIDE SEQUENCE [LARGE SCALE GENOMIC DNA]</scope>
    <source>
        <strain evidence="3">PoM-212</strain>
    </source>
</reference>
<evidence type="ECO:0000256" key="1">
    <source>
        <dbReference type="SAM" id="SignalP"/>
    </source>
</evidence>
<feature type="signal peptide" evidence="1">
    <location>
        <begin position="1"/>
        <end position="19"/>
    </location>
</feature>
<accession>A0A3R8RK55</accession>
<protein>
    <recommendedName>
        <fullName evidence="4">TonB-dependent receptor</fullName>
    </recommendedName>
</protein>
<evidence type="ECO:0000313" key="3">
    <source>
        <dbReference type="Proteomes" id="UP000286990"/>
    </source>
</evidence>
<dbReference type="OrthoDB" id="1179532at2"/>